<proteinExistence type="predicted"/>
<organism evidence="1">
    <name type="scientific">Vibrio parahaemolyticus</name>
    <dbReference type="NCBI Taxonomy" id="670"/>
    <lineage>
        <taxon>Bacteria</taxon>
        <taxon>Pseudomonadati</taxon>
        <taxon>Pseudomonadota</taxon>
        <taxon>Gammaproteobacteria</taxon>
        <taxon>Vibrionales</taxon>
        <taxon>Vibrionaceae</taxon>
        <taxon>Vibrio</taxon>
    </lineage>
</organism>
<keyword evidence="1" id="KW-0614">Plasmid</keyword>
<accession>A0A0C5H110</accession>
<protein>
    <submittedName>
        <fullName evidence="1">Uncharacterized protein</fullName>
    </submittedName>
</protein>
<name>A0A0C5H110_VIBPH</name>
<sequence>MGLREEVNVANQIVGSGFSSAELHIKAYQNT</sequence>
<gene>
    <name evidence="1" type="ORF">pVPH1_0053</name>
</gene>
<dbReference type="AlphaFoldDB" id="A0A0C5H110"/>
<reference evidence="1" key="1">
    <citation type="journal article" date="2015" name="Antimicrob. Agents Chemother.">
        <title>Complete nucleotide sequence of a conjugative plasmid carrying bla(PER-1).</title>
        <authorList>
            <person name="Li R."/>
            <person name="Wong M.H."/>
            <person name="Zhou Y."/>
            <person name="Chan E.W."/>
            <person name="Chen S."/>
        </authorList>
    </citation>
    <scope>NUCLEOTIDE SEQUENCE</scope>
    <source>
        <strain evidence="1">V36</strain>
        <plasmid evidence="1">pVPH1</plasmid>
    </source>
</reference>
<dbReference type="EMBL" id="KP688397">
    <property type="protein sequence ID" value="AJP18225.1"/>
    <property type="molecule type" value="Genomic_DNA"/>
</dbReference>
<evidence type="ECO:0000313" key="1">
    <source>
        <dbReference type="EMBL" id="AJP18225.1"/>
    </source>
</evidence>
<geneLocation type="plasmid" evidence="1">
    <name>pVPH1</name>
</geneLocation>